<dbReference type="PANTHER" id="PTHR15454:SF35">
    <property type="entry name" value="NISCHARIN"/>
    <property type="match status" value="1"/>
</dbReference>
<accession>A0ABP1PN28</accession>
<feature type="domain" description="PX" evidence="3">
    <location>
        <begin position="7"/>
        <end position="120"/>
    </location>
</feature>
<dbReference type="Pfam" id="PF00787">
    <property type="entry name" value="PX"/>
    <property type="match status" value="1"/>
</dbReference>
<evidence type="ECO:0000256" key="2">
    <source>
        <dbReference type="ARBA" id="ARBA00022737"/>
    </source>
</evidence>
<evidence type="ECO:0000259" key="3">
    <source>
        <dbReference type="PROSITE" id="PS50195"/>
    </source>
</evidence>
<dbReference type="SUPFAM" id="SSF52075">
    <property type="entry name" value="Outer arm dynein light chain 1"/>
    <property type="match status" value="1"/>
</dbReference>
<dbReference type="PROSITE" id="PS51450">
    <property type="entry name" value="LRR"/>
    <property type="match status" value="1"/>
</dbReference>
<comment type="caution">
    <text evidence="4">The sequence shown here is derived from an EMBL/GenBank/DDBJ whole genome shotgun (WGS) entry which is preliminary data.</text>
</comment>
<dbReference type="InterPro" id="IPR036871">
    <property type="entry name" value="PX_dom_sf"/>
</dbReference>
<dbReference type="PROSITE" id="PS50195">
    <property type="entry name" value="PX"/>
    <property type="match status" value="1"/>
</dbReference>
<organism evidence="4 5">
    <name type="scientific">Orchesella dallaii</name>
    <dbReference type="NCBI Taxonomy" id="48710"/>
    <lineage>
        <taxon>Eukaryota</taxon>
        <taxon>Metazoa</taxon>
        <taxon>Ecdysozoa</taxon>
        <taxon>Arthropoda</taxon>
        <taxon>Hexapoda</taxon>
        <taxon>Collembola</taxon>
        <taxon>Entomobryomorpha</taxon>
        <taxon>Entomobryoidea</taxon>
        <taxon>Orchesellidae</taxon>
        <taxon>Orchesellinae</taxon>
        <taxon>Orchesella</taxon>
    </lineage>
</organism>
<proteinExistence type="predicted"/>
<protein>
    <recommendedName>
        <fullName evidence="3">PX domain-containing protein</fullName>
    </recommendedName>
</protein>
<evidence type="ECO:0000313" key="4">
    <source>
        <dbReference type="EMBL" id="CAL8071714.1"/>
    </source>
</evidence>
<keyword evidence="5" id="KW-1185">Reference proteome</keyword>
<dbReference type="Proteomes" id="UP001642540">
    <property type="component" value="Unassembled WGS sequence"/>
</dbReference>
<keyword evidence="2" id="KW-0677">Repeat</keyword>
<evidence type="ECO:0000256" key="1">
    <source>
        <dbReference type="ARBA" id="ARBA00022614"/>
    </source>
</evidence>
<dbReference type="EMBL" id="CAXLJM020000006">
    <property type="protein sequence ID" value="CAL8071714.1"/>
    <property type="molecule type" value="Genomic_DNA"/>
</dbReference>
<dbReference type="InterPro" id="IPR001683">
    <property type="entry name" value="PX_dom"/>
</dbReference>
<name>A0ABP1PN28_9HEXA</name>
<evidence type="ECO:0000313" key="5">
    <source>
        <dbReference type="Proteomes" id="UP001642540"/>
    </source>
</evidence>
<dbReference type="InterPro" id="IPR001611">
    <property type="entry name" value="Leu-rich_rpt"/>
</dbReference>
<gene>
    <name evidence="4" type="ORF">ODALV1_LOCUS1848</name>
</gene>
<dbReference type="SMART" id="SM00312">
    <property type="entry name" value="PX"/>
    <property type="match status" value="1"/>
</dbReference>
<dbReference type="SUPFAM" id="SSF64268">
    <property type="entry name" value="PX domain"/>
    <property type="match status" value="1"/>
</dbReference>
<dbReference type="InterPro" id="IPR032675">
    <property type="entry name" value="LRR_dom_sf"/>
</dbReference>
<reference evidence="4 5" key="1">
    <citation type="submission" date="2024-08" db="EMBL/GenBank/DDBJ databases">
        <authorList>
            <person name="Cucini C."/>
            <person name="Frati F."/>
        </authorList>
    </citation>
    <scope>NUCLEOTIDE SEQUENCE [LARGE SCALE GENOMIC DNA]</scope>
</reference>
<dbReference type="PANTHER" id="PTHR15454">
    <property type="entry name" value="NISCHARIN RELATED"/>
    <property type="match status" value="1"/>
</dbReference>
<dbReference type="Gene3D" id="3.80.10.10">
    <property type="entry name" value="Ribonuclease Inhibitor"/>
    <property type="match status" value="2"/>
</dbReference>
<keyword evidence="1" id="KW-0433">Leucine-rich repeat</keyword>
<sequence length="457" mass="51678">MACLYGNSIKAHISGLVSDVNTKDGAIWYKIQVEILDVYWFVERRYSDFEALNKKLVDSQGIPRDNVVLPPKKFIGNKDPEFVEKRRQQLDEYLKNVIQLLGQNPPEDLAQFLNLYDFEVIFMLRKLASEIFDKGEQILADQNAFTLSPYQIYAINERMKMPIPSLDSEDKRQDFSHIVEFCSRLQSLNIVGSNISLGSSTIVPNQYSMSLSIFKSIKFLSLKLINADKIAEVGTVRQTVERISIHNCDFQSMNQFLLCDSVYKTFAESGLSFSWNNVVSINCSNNTFESVGDIGDLVPSLRCIELSYNKLRNVFNLTSLPLLERVSYSGNVIASPEDLHLRFGNIVILDMSQNIVECLQPFYKLYSLVLLNLSCNKVSAVEQVKHVSFLPCLESLILTGNPVASSVDYRVKALSYFGNRASSLELDNEKANSTEMDQISIIQAIELAKRSTVQGKN</sequence>
<dbReference type="Gene3D" id="3.30.1520.10">
    <property type="entry name" value="Phox-like domain"/>
    <property type="match status" value="1"/>
</dbReference>